<feature type="region of interest" description="Disordered" evidence="3">
    <location>
        <begin position="77"/>
        <end position="104"/>
    </location>
</feature>
<dbReference type="GO" id="GO:0051087">
    <property type="term" value="F:protein-folding chaperone binding"/>
    <property type="evidence" value="ECO:0007669"/>
    <property type="project" value="TreeGrafter"/>
</dbReference>
<dbReference type="GO" id="GO:0051301">
    <property type="term" value="P:cell division"/>
    <property type="evidence" value="ECO:0007669"/>
    <property type="project" value="UniProtKB-KW"/>
</dbReference>
<dbReference type="PANTHER" id="PTHR12800:SF4">
    <property type="entry name" value="HSP90 CO-CHAPERONE CDC37"/>
    <property type="match status" value="1"/>
</dbReference>
<feature type="compositionally biased region" description="Basic and acidic residues" evidence="3">
    <location>
        <begin position="147"/>
        <end position="172"/>
    </location>
</feature>
<sequence>MPLNYAKWDALELSDDSDVEVHPNVDKKSFIKWKQRDIHEKRAQAKADMEGLQKELELNANLDGQLSKVIDDLASTGSSSYSQLVSRLTGERQSSGRASAAPSPEDMVLSLLLQINEEPRVKGKSGLELDDALSQAVKDHRGKLAQRTKDAKQELDKLKEDEKRKITSEGIKEGWSSGHVTKAEEAAPSSKTPSQKKTETTLSGLYARRSEERQASYRERPHAPVLRQVGKGRRDALLPAQLAAEQSNTSSSADGAGQEQIQLVAEDPSTIIGFEVPEGPPPDHIELEGEGTEGMDVEKVREFLQKRWDIFAAFTGEMKEALKSKELDKVNKVLGEMPVEEAEELVAKLDEAGILSFSSSEVRDETGKA</sequence>
<dbReference type="InterPro" id="IPR004918">
    <property type="entry name" value="Cdc37"/>
</dbReference>
<evidence type="ECO:0000313" key="6">
    <source>
        <dbReference type="EMBL" id="CEH13736.1"/>
    </source>
</evidence>
<reference evidence="6 7" key="1">
    <citation type="submission" date="2014-09" db="EMBL/GenBank/DDBJ databases">
        <authorList>
            <person name="Magalhaes I.L.F."/>
            <person name="Oliveira U."/>
            <person name="Santos F.R."/>
            <person name="Vidigal T.H.D.A."/>
            <person name="Brescovit A.D."/>
            <person name="Santos A.J."/>
        </authorList>
    </citation>
    <scope>NUCLEOTIDE SEQUENCE [LARGE SCALE GENOMIC DNA]</scope>
</reference>
<dbReference type="GO" id="GO:0006457">
    <property type="term" value="P:protein folding"/>
    <property type="evidence" value="ECO:0007669"/>
    <property type="project" value="TreeGrafter"/>
</dbReference>
<dbReference type="InterPro" id="IPR013873">
    <property type="entry name" value="Cdc37_C"/>
</dbReference>
<evidence type="ECO:0000256" key="2">
    <source>
        <dbReference type="ARBA" id="ARBA00031396"/>
    </source>
</evidence>
<dbReference type="GO" id="GO:0051082">
    <property type="term" value="F:unfolded protein binding"/>
    <property type="evidence" value="ECO:0007669"/>
    <property type="project" value="TreeGrafter"/>
</dbReference>
<dbReference type="EMBL" id="CCYA01000230">
    <property type="protein sequence ID" value="CEH13736.1"/>
    <property type="molecule type" value="Genomic_DNA"/>
</dbReference>
<dbReference type="STRING" id="401625.A0A0P1BDR9"/>
<dbReference type="GO" id="GO:0019901">
    <property type="term" value="F:protein kinase binding"/>
    <property type="evidence" value="ECO:0007669"/>
    <property type="project" value="InterPro"/>
</dbReference>
<dbReference type="OrthoDB" id="440202at2759"/>
<dbReference type="GO" id="GO:0031072">
    <property type="term" value="F:heat shock protein binding"/>
    <property type="evidence" value="ECO:0007669"/>
    <property type="project" value="TreeGrafter"/>
</dbReference>
<feature type="compositionally biased region" description="Basic and acidic residues" evidence="3">
    <location>
        <begin position="208"/>
        <end position="222"/>
    </location>
</feature>
<dbReference type="InterPro" id="IPR013855">
    <property type="entry name" value="Cdc37_N_dom"/>
</dbReference>
<evidence type="ECO:0000259" key="4">
    <source>
        <dbReference type="SMART" id="SM01069"/>
    </source>
</evidence>
<feature type="domain" description="Cdc37 N-terminal" evidence="5">
    <location>
        <begin position="2"/>
        <end position="178"/>
    </location>
</feature>
<feature type="compositionally biased region" description="Polar residues" evidence="3">
    <location>
        <begin position="244"/>
        <end position="253"/>
    </location>
</feature>
<keyword evidence="7" id="KW-1185">Reference proteome</keyword>
<dbReference type="SUPFAM" id="SSF101391">
    <property type="entry name" value="Hsp90 co-chaperone CDC37"/>
    <property type="match status" value="1"/>
</dbReference>
<keyword evidence="6" id="KW-0132">Cell division</keyword>
<dbReference type="Pfam" id="PF08564">
    <property type="entry name" value="CDC37_C"/>
    <property type="match status" value="1"/>
</dbReference>
<dbReference type="AlphaFoldDB" id="A0A0P1BDR9"/>
<keyword evidence="1" id="KW-0143">Chaperone</keyword>
<evidence type="ECO:0000256" key="1">
    <source>
        <dbReference type="ARBA" id="ARBA00023186"/>
    </source>
</evidence>
<accession>A0A0P1BDR9</accession>
<feature type="compositionally biased region" description="Polar residues" evidence="3">
    <location>
        <begin position="77"/>
        <end position="97"/>
    </location>
</feature>
<feature type="compositionally biased region" description="Polar residues" evidence="3">
    <location>
        <begin position="189"/>
        <end position="203"/>
    </location>
</feature>
<evidence type="ECO:0000259" key="5">
    <source>
        <dbReference type="SMART" id="SM01071"/>
    </source>
</evidence>
<dbReference type="GO" id="GO:0005737">
    <property type="term" value="C:cytoplasm"/>
    <property type="evidence" value="ECO:0007669"/>
    <property type="project" value="TreeGrafter"/>
</dbReference>
<feature type="region of interest" description="Disordered" evidence="3">
    <location>
        <begin position="272"/>
        <end position="292"/>
    </location>
</feature>
<organism evidence="6 7">
    <name type="scientific">Ceraceosorus bombacis</name>
    <dbReference type="NCBI Taxonomy" id="401625"/>
    <lineage>
        <taxon>Eukaryota</taxon>
        <taxon>Fungi</taxon>
        <taxon>Dikarya</taxon>
        <taxon>Basidiomycota</taxon>
        <taxon>Ustilaginomycotina</taxon>
        <taxon>Exobasidiomycetes</taxon>
        <taxon>Ceraceosorales</taxon>
        <taxon>Ceraceosoraceae</taxon>
        <taxon>Ceraceosorus</taxon>
    </lineage>
</organism>
<proteinExistence type="predicted"/>
<keyword evidence="6" id="KW-0131">Cell cycle</keyword>
<dbReference type="SMART" id="SM01069">
    <property type="entry name" value="CDC37_C"/>
    <property type="match status" value="1"/>
</dbReference>
<evidence type="ECO:0000313" key="7">
    <source>
        <dbReference type="Proteomes" id="UP000054845"/>
    </source>
</evidence>
<dbReference type="GO" id="GO:0050821">
    <property type="term" value="P:protein stabilization"/>
    <property type="evidence" value="ECO:0007669"/>
    <property type="project" value="TreeGrafter"/>
</dbReference>
<dbReference type="SMART" id="SM01071">
    <property type="entry name" value="CDC37_N"/>
    <property type="match status" value="1"/>
</dbReference>
<dbReference type="Pfam" id="PF03234">
    <property type="entry name" value="CDC37_N"/>
    <property type="match status" value="1"/>
</dbReference>
<dbReference type="PANTHER" id="PTHR12800">
    <property type="entry name" value="CDC37-RELATED"/>
    <property type="match status" value="1"/>
</dbReference>
<evidence type="ECO:0000256" key="3">
    <source>
        <dbReference type="SAM" id="MobiDB-lite"/>
    </source>
</evidence>
<protein>
    <recommendedName>
        <fullName evidence="2">Hsp90 chaperone protein kinase-targeting subunit</fullName>
    </recommendedName>
</protein>
<feature type="region of interest" description="Disordered" evidence="3">
    <location>
        <begin position="140"/>
        <end position="259"/>
    </location>
</feature>
<feature type="domain" description="Cdc37 C-terminal" evidence="4">
    <location>
        <begin position="274"/>
        <end position="369"/>
    </location>
</feature>
<dbReference type="Proteomes" id="UP000054845">
    <property type="component" value="Unassembled WGS sequence"/>
</dbReference>
<name>A0A0P1BDR9_9BASI</name>